<dbReference type="InterPro" id="IPR056910">
    <property type="entry name" value="TCB1-3_C2"/>
</dbReference>
<dbReference type="OMA" id="DHFYGDW"/>
<protein>
    <submittedName>
        <fullName evidence="15">KLLA0B04708p</fullName>
    </submittedName>
</protein>
<feature type="compositionally biased region" description="Basic and acidic residues" evidence="12">
    <location>
        <begin position="1285"/>
        <end position="1294"/>
    </location>
</feature>
<evidence type="ECO:0000256" key="2">
    <source>
        <dbReference type="ARBA" id="ARBA00022448"/>
    </source>
</evidence>
<keyword evidence="4" id="KW-0812">Transmembrane</keyword>
<dbReference type="FunCoup" id="Q6CWE6">
    <property type="interactions" value="116"/>
</dbReference>
<feature type="domain" description="C2" evidence="13">
    <location>
        <begin position="1081"/>
        <end position="1197"/>
    </location>
</feature>
<feature type="domain" description="C2" evidence="13">
    <location>
        <begin position="604"/>
        <end position="724"/>
    </location>
</feature>
<dbReference type="PROSITE" id="PS51847">
    <property type="entry name" value="SMP"/>
    <property type="match status" value="1"/>
</dbReference>
<feature type="compositionally biased region" description="Acidic residues" evidence="12">
    <location>
        <begin position="603"/>
        <end position="620"/>
    </location>
</feature>
<dbReference type="HOGENOM" id="CLU_001661_1_1_1"/>
<dbReference type="InterPro" id="IPR031468">
    <property type="entry name" value="SMP_LBD"/>
</dbReference>
<evidence type="ECO:0000256" key="8">
    <source>
        <dbReference type="ARBA" id="ARBA00023055"/>
    </source>
</evidence>
<evidence type="ECO:0000256" key="5">
    <source>
        <dbReference type="ARBA" id="ARBA00022737"/>
    </source>
</evidence>
<dbReference type="CDD" id="cd04052">
    <property type="entry name" value="C2B_Tricalbin-like"/>
    <property type="match status" value="1"/>
</dbReference>
<dbReference type="STRING" id="284590.Q6CWE6"/>
<keyword evidence="7" id="KW-1133">Transmembrane helix</keyword>
<evidence type="ECO:0000313" key="15">
    <source>
        <dbReference type="EMBL" id="CAH02136.1"/>
    </source>
</evidence>
<evidence type="ECO:0000256" key="12">
    <source>
        <dbReference type="SAM" id="MobiDB-lite"/>
    </source>
</evidence>
<keyword evidence="6" id="KW-0256">Endoplasmic reticulum</keyword>
<dbReference type="Pfam" id="PF24920">
    <property type="entry name" value="C2_TCB1"/>
    <property type="match status" value="1"/>
</dbReference>
<dbReference type="eggNOG" id="KOG1012">
    <property type="taxonomic scope" value="Eukaryota"/>
</dbReference>
<feature type="compositionally biased region" description="Polar residues" evidence="12">
    <location>
        <begin position="25"/>
        <end position="35"/>
    </location>
</feature>
<dbReference type="InterPro" id="IPR037761">
    <property type="entry name" value="C2A_Tricalbin"/>
</dbReference>
<sequence>MLQEEPRTGRPIPVGAETPGDPVTADNNPLLQARTSESVSSGKKSKETRDEDEQEKLPDVIPVSAAQNVVKMSPPNKEGAIDNIPLEVLDPKRFKRAPPRESNMVDTSIDTATYRADQQKIESLTKSIEEEKPEYLFPWFSVGGFNVVKNPATQMKSSRVVKSYVVENYYNDWYSNTAGVVGTCFFSWLLSYLNFSWWSLGFVFFCTASVYRAEFRRFNRNIRDDMKRITVEETLSDRTESSVWLNSFLSKFWTIYMPVLSQQVKDAVNPQLAGVAPGYGIDALSLNEFTLGTKAPTIDAIKSYTKKGDGVVEMDWTVSFTPNDESNMTPKEAKNKINPKIALGVTIGKGFVSKSLPVLMEDINVAGTAHITLKFGDVFPNIKTVSVSMLEPPLIDFALKPIGGDTLGLDIMSFLPGLKTFVKTMINSNVGPMLYAPNQLDIDVEEIMAAQSQDAIGVVAVTIDSASDLKTSDILSTSVDPYIKFTTEKGIIGNENDLRTTVKSDTRNPRWNETKYLLVNSLDQKLNLTCYDFNDVRKDALIGSFDIDLSELYQKPAQEHLSKDLVARGKSKGVLNYSIDWFPVMEKEGTKSAEESSEKADASDDEDSEGSEDTETSENDSDVGIMKFTLHKVKYLNKSAALTGFLSPCAELFIDGKKVKSYRTLRRINEPSWEETIEILIPSKSKSELSLKLYDDQMHGKRQLAEYTASMEDVIELFEQGQTFVQASPQGEIYITSSWKPVAMAGAFKVHNTVREPLAALRVHLKDATISSDDFSGVGDIDPYVKVMVNKHLIYRTSYFSETKNPVFNNVIYIPITSENQNVSLHMYDYQKVGKDRLVGIYQISSSKLIRKDSDTGRYIPKFTDEKSLKCILVNNKGKTMKSFMNLSCSVVPAIPVYYPHELPAVDQLAERVEKKKQEFEEEQIELKKEMDKNPKEYEVVEAEDKFEKDIKKLNRKERMNIDQLMEHNSGICSFQLVESSLSPSSVYLQLLYDDIAFPVSISQKSNAGKIPPESGNFFVRDLKHSTMTFRITKKPIVKNVDDVVTETTVSTSSVLKEAIEDPTTISFKNGAQVKIRLLFNPTAIELPLSETVLDTGILDTTFISADDVPSHDRNGKSDPMIIVRIDGEKIFQSAVVKKTLNPVWNEKVKLPVPSRSRNKIAVQVYDWDRAGSNDLLAETEWDVRDMTPKKEESFTLKLSPQGTVKFKSTFIPNYNRPPVDVSEGGLAGASLKAVGNVANFGVDTVSGVAQVGAGVTGAGVGAMTGGLSKGSRLLKGFGGKRSKNGGESRDSNDGKTSSSSSVSNFGFDPSVPNTSYASVRAQTAPTVSAKGDSSIQDPHGAIHKRSLSAASNFSRSTIPGSHKGKATIIGAENLGKAVQVRVSLAQGGRIRHLHRTHERKADENGVCQFNEVVDFKATGDSSIVLGAVAHHKFSKDTELGVSQINLSDPQLQQEGQVALRLGSGHVIFKIEYPLDGEIPPTPEIPNKYK</sequence>
<organism evidence="15 16">
    <name type="scientific">Kluyveromyces lactis (strain ATCC 8585 / CBS 2359 / DSM 70799 / NBRC 1267 / NRRL Y-1140 / WM37)</name>
    <name type="common">Yeast</name>
    <name type="synonym">Candida sphaerica</name>
    <dbReference type="NCBI Taxonomy" id="284590"/>
    <lineage>
        <taxon>Eukaryota</taxon>
        <taxon>Fungi</taxon>
        <taxon>Dikarya</taxon>
        <taxon>Ascomycota</taxon>
        <taxon>Saccharomycotina</taxon>
        <taxon>Saccharomycetes</taxon>
        <taxon>Saccharomycetales</taxon>
        <taxon>Saccharomycetaceae</taxon>
        <taxon>Kluyveromyces</taxon>
    </lineage>
</organism>
<evidence type="ECO:0000256" key="11">
    <source>
        <dbReference type="SAM" id="Coils"/>
    </source>
</evidence>
<keyword evidence="16" id="KW-1185">Reference proteome</keyword>
<dbReference type="InterPro" id="IPR035892">
    <property type="entry name" value="C2_domain_sf"/>
</dbReference>
<evidence type="ECO:0000256" key="7">
    <source>
        <dbReference type="ARBA" id="ARBA00022989"/>
    </source>
</evidence>
<dbReference type="Pfam" id="PF00168">
    <property type="entry name" value="C2"/>
    <property type="match status" value="5"/>
</dbReference>
<evidence type="ECO:0000256" key="6">
    <source>
        <dbReference type="ARBA" id="ARBA00022824"/>
    </source>
</evidence>
<gene>
    <name evidence="15" type="ORF">KLLA0_B04708g</name>
</gene>
<dbReference type="PIRSF" id="PIRSF037232">
    <property type="entry name" value="Tricalbin"/>
    <property type="match status" value="1"/>
</dbReference>
<dbReference type="GO" id="GO:0071944">
    <property type="term" value="C:cell periphery"/>
    <property type="evidence" value="ECO:0007669"/>
    <property type="project" value="UniProtKB-ARBA"/>
</dbReference>
<accession>Q6CWE6</accession>
<dbReference type="SMR" id="Q6CWE6"/>
<dbReference type="SMART" id="SM00239">
    <property type="entry name" value="C2"/>
    <property type="match status" value="5"/>
</dbReference>
<evidence type="ECO:0000259" key="13">
    <source>
        <dbReference type="PROSITE" id="PS50004"/>
    </source>
</evidence>
<dbReference type="GO" id="GO:0005789">
    <property type="term" value="C:endoplasmic reticulum membrane"/>
    <property type="evidence" value="ECO:0007669"/>
    <property type="project" value="UniProtKB-SubCell"/>
</dbReference>
<keyword evidence="11" id="KW-0175">Coiled coil</keyword>
<dbReference type="KEGG" id="kla:KLLA0_B04708g"/>
<keyword evidence="8" id="KW-0445">Lipid transport</keyword>
<dbReference type="Gene3D" id="2.60.40.150">
    <property type="entry name" value="C2 domain"/>
    <property type="match status" value="4"/>
</dbReference>
<dbReference type="InterPro" id="IPR017147">
    <property type="entry name" value="Tricalbin"/>
</dbReference>
<feature type="region of interest" description="Disordered" evidence="12">
    <location>
        <begin position="1"/>
        <end position="61"/>
    </location>
</feature>
<comment type="subcellular location">
    <subcellularLocation>
        <location evidence="1">Endoplasmic reticulum membrane</location>
    </subcellularLocation>
</comment>
<dbReference type="InterPro" id="IPR037762">
    <property type="entry name" value="C2C_Tricalbin"/>
</dbReference>
<keyword evidence="5" id="KW-0677">Repeat</keyword>
<keyword evidence="10" id="KW-0472">Membrane</keyword>
<dbReference type="PROSITE" id="PS50004">
    <property type="entry name" value="C2"/>
    <property type="match status" value="4"/>
</dbReference>
<dbReference type="InterPro" id="IPR037765">
    <property type="entry name" value="C2B_Tricalbin"/>
</dbReference>
<name>Q6CWE6_KLULA</name>
<keyword evidence="2" id="KW-0813">Transport</keyword>
<dbReference type="GO" id="GO:0008289">
    <property type="term" value="F:lipid binding"/>
    <property type="evidence" value="ECO:0007669"/>
    <property type="project" value="UniProtKB-KW"/>
</dbReference>
<feature type="domain" description="SMP-LTD" evidence="14">
    <location>
        <begin position="238"/>
        <end position="445"/>
    </location>
</feature>
<dbReference type="PaxDb" id="284590-Q6CWE6"/>
<keyword evidence="3" id="KW-0597">Phosphoprotein</keyword>
<evidence type="ECO:0000256" key="4">
    <source>
        <dbReference type="ARBA" id="ARBA00022692"/>
    </source>
</evidence>
<dbReference type="CDD" id="cd04040">
    <property type="entry name" value="C2D_Tricalbin-like"/>
    <property type="match status" value="1"/>
</dbReference>
<dbReference type="SUPFAM" id="SSF49562">
    <property type="entry name" value="C2 domain (Calcium/lipid-binding domain, CaLB)"/>
    <property type="match status" value="5"/>
</dbReference>
<dbReference type="Pfam" id="PF25669">
    <property type="entry name" value="SMP_MUG190-like"/>
    <property type="match status" value="1"/>
</dbReference>
<feature type="region of interest" description="Disordered" evidence="12">
    <location>
        <begin position="1272"/>
        <end position="1307"/>
    </location>
</feature>
<dbReference type="CDD" id="cd21678">
    <property type="entry name" value="SMP_TCB"/>
    <property type="match status" value="1"/>
</dbReference>
<dbReference type="PANTHER" id="PTHR46980">
    <property type="entry name" value="TRICALBIN-1-RELATED"/>
    <property type="match status" value="1"/>
</dbReference>
<feature type="domain" description="C2" evidence="13">
    <location>
        <begin position="729"/>
        <end position="859"/>
    </location>
</feature>
<feature type="region of interest" description="Disordered" evidence="12">
    <location>
        <begin position="588"/>
        <end position="620"/>
    </location>
</feature>
<dbReference type="PANTHER" id="PTHR46980:SF1">
    <property type="entry name" value="TRICALBIN-3"/>
    <property type="match status" value="1"/>
</dbReference>
<evidence type="ECO:0000256" key="10">
    <source>
        <dbReference type="ARBA" id="ARBA00023136"/>
    </source>
</evidence>
<evidence type="ECO:0000256" key="1">
    <source>
        <dbReference type="ARBA" id="ARBA00004586"/>
    </source>
</evidence>
<evidence type="ECO:0000313" key="16">
    <source>
        <dbReference type="Proteomes" id="UP000000598"/>
    </source>
</evidence>
<dbReference type="GO" id="GO:0061817">
    <property type="term" value="P:endoplasmic reticulum-plasma membrane tethering"/>
    <property type="evidence" value="ECO:0007669"/>
    <property type="project" value="InterPro"/>
</dbReference>
<dbReference type="Proteomes" id="UP000000598">
    <property type="component" value="Chromosome B"/>
</dbReference>
<dbReference type="CDD" id="cd04045">
    <property type="entry name" value="C2C_Tricalbin-like"/>
    <property type="match status" value="1"/>
</dbReference>
<feature type="compositionally biased region" description="Low complexity" evidence="12">
    <location>
        <begin position="1295"/>
        <end position="1307"/>
    </location>
</feature>
<feature type="coiled-coil region" evidence="11">
    <location>
        <begin position="903"/>
        <end position="933"/>
    </location>
</feature>
<evidence type="ECO:0000256" key="3">
    <source>
        <dbReference type="ARBA" id="ARBA00022553"/>
    </source>
</evidence>
<evidence type="ECO:0000259" key="14">
    <source>
        <dbReference type="PROSITE" id="PS51847"/>
    </source>
</evidence>
<dbReference type="EMBL" id="CR382122">
    <property type="protein sequence ID" value="CAH02136.1"/>
    <property type="molecule type" value="Genomic_DNA"/>
</dbReference>
<evidence type="ECO:0000256" key="9">
    <source>
        <dbReference type="ARBA" id="ARBA00023121"/>
    </source>
</evidence>
<dbReference type="InterPro" id="IPR000008">
    <property type="entry name" value="C2_dom"/>
</dbReference>
<feature type="compositionally biased region" description="Basic and acidic residues" evidence="12">
    <location>
        <begin position="588"/>
        <end position="602"/>
    </location>
</feature>
<reference evidence="15 16" key="1">
    <citation type="journal article" date="2004" name="Nature">
        <title>Genome evolution in yeasts.</title>
        <authorList>
            <consortium name="Genolevures"/>
            <person name="Dujon B."/>
            <person name="Sherman D."/>
            <person name="Fischer G."/>
            <person name="Durrens P."/>
            <person name="Casaregola S."/>
            <person name="Lafontaine I."/>
            <person name="de Montigny J."/>
            <person name="Marck C."/>
            <person name="Neuveglise C."/>
            <person name="Talla E."/>
            <person name="Goffard N."/>
            <person name="Frangeul L."/>
            <person name="Aigle M."/>
            <person name="Anthouard V."/>
            <person name="Babour A."/>
            <person name="Barbe V."/>
            <person name="Barnay S."/>
            <person name="Blanchin S."/>
            <person name="Beckerich J.M."/>
            <person name="Beyne E."/>
            <person name="Bleykasten C."/>
            <person name="Boisrame A."/>
            <person name="Boyer J."/>
            <person name="Cattolico L."/>
            <person name="Confanioleri F."/>
            <person name="de Daruvar A."/>
            <person name="Despons L."/>
            <person name="Fabre E."/>
            <person name="Fairhead C."/>
            <person name="Ferry-Dumazet H."/>
            <person name="Groppi A."/>
            <person name="Hantraye F."/>
            <person name="Hennequin C."/>
            <person name="Jauniaux N."/>
            <person name="Joyet P."/>
            <person name="Kachouri R."/>
            <person name="Kerrest A."/>
            <person name="Koszul R."/>
            <person name="Lemaire M."/>
            <person name="Lesur I."/>
            <person name="Ma L."/>
            <person name="Muller H."/>
            <person name="Nicaud J.M."/>
            <person name="Nikolski M."/>
            <person name="Oztas S."/>
            <person name="Ozier-Kalogeropoulos O."/>
            <person name="Pellenz S."/>
            <person name="Potier S."/>
            <person name="Richard G.F."/>
            <person name="Straub M.L."/>
            <person name="Suleau A."/>
            <person name="Swennene D."/>
            <person name="Tekaia F."/>
            <person name="Wesolowski-Louvel M."/>
            <person name="Westhof E."/>
            <person name="Wirth B."/>
            <person name="Zeniou-Meyer M."/>
            <person name="Zivanovic I."/>
            <person name="Bolotin-Fukuhara M."/>
            <person name="Thierry A."/>
            <person name="Bouchier C."/>
            <person name="Caudron B."/>
            <person name="Scarpelli C."/>
            <person name="Gaillardin C."/>
            <person name="Weissenbach J."/>
            <person name="Wincker P."/>
            <person name="Souciet J.L."/>
        </authorList>
    </citation>
    <scope>NUCLEOTIDE SEQUENCE [LARGE SCALE GENOMIC DNA]</scope>
    <source>
        <strain evidence="16">ATCC 8585 / CBS 2359 / DSM 70799 / NBRC 1267 / NRRL Y-1140 / WM37</strain>
    </source>
</reference>
<dbReference type="InParanoid" id="Q6CWE6"/>
<dbReference type="InterPro" id="IPR037756">
    <property type="entry name" value="C2D_Tricalbin"/>
</dbReference>
<feature type="domain" description="C2" evidence="13">
    <location>
        <begin position="436"/>
        <end position="562"/>
    </location>
</feature>
<proteinExistence type="predicted"/>
<dbReference type="GO" id="GO:0006869">
    <property type="term" value="P:lipid transport"/>
    <property type="evidence" value="ECO:0007669"/>
    <property type="project" value="UniProtKB-KW"/>
</dbReference>
<dbReference type="CDD" id="cd04044">
    <property type="entry name" value="C2A_Tricalbin-like"/>
    <property type="match status" value="1"/>
</dbReference>
<dbReference type="InterPro" id="IPR052455">
    <property type="entry name" value="Tricalbin_domain"/>
</dbReference>
<keyword evidence="9" id="KW-0446">Lipid-binding</keyword>